<keyword evidence="5" id="KW-0963">Cytoplasm</keyword>
<keyword evidence="2 5" id="KW-0808">Transferase</keyword>
<dbReference type="FunFam" id="3.90.550.10:FF:000011">
    <property type="entry name" value="3-deoxy-manno-octulosonate cytidylyltransferase"/>
    <property type="match status" value="1"/>
</dbReference>
<dbReference type="Proteomes" id="UP000199532">
    <property type="component" value="Unassembled WGS sequence"/>
</dbReference>
<evidence type="ECO:0000256" key="5">
    <source>
        <dbReference type="HAMAP-Rule" id="MF_00057"/>
    </source>
</evidence>
<dbReference type="GO" id="GO:0008690">
    <property type="term" value="F:3-deoxy-manno-octulosonate cytidylyltransferase activity"/>
    <property type="evidence" value="ECO:0007669"/>
    <property type="project" value="UniProtKB-UniRule"/>
</dbReference>
<dbReference type="HAMAP" id="MF_00057">
    <property type="entry name" value="KdsB"/>
    <property type="match status" value="1"/>
</dbReference>
<dbReference type="GO" id="GO:0033468">
    <property type="term" value="P:CMP-keto-3-deoxy-D-manno-octulosonic acid biosynthetic process"/>
    <property type="evidence" value="ECO:0007669"/>
    <property type="project" value="UniProtKB-UniRule"/>
</dbReference>
<gene>
    <name evidence="5" type="primary">kdsB</name>
    <name evidence="6" type="ORF">SAMN04487995_2107</name>
</gene>
<evidence type="ECO:0000256" key="4">
    <source>
        <dbReference type="ARBA" id="ARBA00022985"/>
    </source>
</evidence>
<dbReference type="GO" id="GO:0009103">
    <property type="term" value="P:lipopolysaccharide biosynthetic process"/>
    <property type="evidence" value="ECO:0007669"/>
    <property type="project" value="UniProtKB-UniRule"/>
</dbReference>
<dbReference type="CDD" id="cd02517">
    <property type="entry name" value="CMP-KDO-Synthetase"/>
    <property type="match status" value="1"/>
</dbReference>
<sequence>MQILGIIPARYASTRFPAKALVDIGGKSMIQRVYEQSSKATQLNQVIVATDDERIYDHVESFGGKAIMTSSVHQSGTDRCYEALTKTEGKFDYVINIQGDEPFISPEPINNLAEELDGSIELATLVKIIDSEDILFNVNVPKAVLNKRREVLYFSRQTIPYLRGVETGNWLEKHTYYKHIGIYAYRVDVLAEITKLEVSSLEKAEALEQLRWLENGYSIKAVVTSDDSHGVDTPDDLERVTRRFLS</sequence>
<keyword evidence="4 5" id="KW-0448">Lipopolysaccharide biosynthesis</keyword>
<dbReference type="PANTHER" id="PTHR42866">
    <property type="entry name" value="3-DEOXY-MANNO-OCTULOSONATE CYTIDYLYLTRANSFERASE"/>
    <property type="match status" value="1"/>
</dbReference>
<dbReference type="GO" id="GO:0005829">
    <property type="term" value="C:cytosol"/>
    <property type="evidence" value="ECO:0007669"/>
    <property type="project" value="TreeGrafter"/>
</dbReference>
<protein>
    <recommendedName>
        <fullName evidence="5">3-deoxy-manno-octulosonate cytidylyltransferase</fullName>
        <ecNumber evidence="5">2.7.7.38</ecNumber>
    </recommendedName>
    <alternativeName>
        <fullName evidence="5">CMP-2-keto-3-deoxyoctulosonic acid synthase</fullName>
        <shortName evidence="5">CKS</shortName>
        <shortName evidence="5">CMP-KDO synthase</shortName>
    </alternativeName>
</protein>
<dbReference type="AlphaFoldDB" id="A0A1H6TBX8"/>
<evidence type="ECO:0000256" key="1">
    <source>
        <dbReference type="ARBA" id="ARBA00004370"/>
    </source>
</evidence>
<dbReference type="EMBL" id="FNXY01000003">
    <property type="protein sequence ID" value="SEI76776.1"/>
    <property type="molecule type" value="Genomic_DNA"/>
</dbReference>
<evidence type="ECO:0000313" key="6">
    <source>
        <dbReference type="EMBL" id="SEI76776.1"/>
    </source>
</evidence>
<evidence type="ECO:0000313" key="7">
    <source>
        <dbReference type="Proteomes" id="UP000199532"/>
    </source>
</evidence>
<comment type="similarity">
    <text evidence="5">Belongs to the KdsB family.</text>
</comment>
<comment type="pathway">
    <text evidence="5">Nucleotide-sugar biosynthesis; CMP-3-deoxy-D-manno-octulosonate biosynthesis; CMP-3-deoxy-D-manno-octulosonate from 3-deoxy-D-manno-octulosonate and CTP: step 1/1.</text>
</comment>
<name>A0A1H6TBX8_9BACT</name>
<comment type="subcellular location">
    <subcellularLocation>
        <location evidence="5">Cytoplasm</location>
    </subcellularLocation>
    <subcellularLocation>
        <location evidence="1">Membrane</location>
    </subcellularLocation>
</comment>
<evidence type="ECO:0000256" key="2">
    <source>
        <dbReference type="ARBA" id="ARBA00022679"/>
    </source>
</evidence>
<dbReference type="InterPro" id="IPR003329">
    <property type="entry name" value="Cytidylyl_trans"/>
</dbReference>
<keyword evidence="3 5" id="KW-0548">Nucleotidyltransferase</keyword>
<dbReference type="RefSeq" id="WP_090335116.1">
    <property type="nucleotide sequence ID" value="NZ_FNXY01000003.1"/>
</dbReference>
<dbReference type="InterPro" id="IPR029044">
    <property type="entry name" value="Nucleotide-diphossugar_trans"/>
</dbReference>
<dbReference type="UniPathway" id="UPA00358">
    <property type="reaction ID" value="UER00476"/>
</dbReference>
<organism evidence="6 7">
    <name type="scientific">Dyadobacter koreensis</name>
    <dbReference type="NCBI Taxonomy" id="408657"/>
    <lineage>
        <taxon>Bacteria</taxon>
        <taxon>Pseudomonadati</taxon>
        <taxon>Bacteroidota</taxon>
        <taxon>Cytophagia</taxon>
        <taxon>Cytophagales</taxon>
        <taxon>Spirosomataceae</taxon>
        <taxon>Dyadobacter</taxon>
    </lineage>
</organism>
<dbReference type="EC" id="2.7.7.38" evidence="5"/>
<dbReference type="NCBIfam" id="TIGR00466">
    <property type="entry name" value="kdsB"/>
    <property type="match status" value="1"/>
</dbReference>
<dbReference type="NCBIfam" id="NF009905">
    <property type="entry name" value="PRK13368.1"/>
    <property type="match status" value="1"/>
</dbReference>
<evidence type="ECO:0000256" key="3">
    <source>
        <dbReference type="ARBA" id="ARBA00022695"/>
    </source>
</evidence>
<dbReference type="NCBIfam" id="NF003950">
    <property type="entry name" value="PRK05450.1-3"/>
    <property type="match status" value="1"/>
</dbReference>
<dbReference type="InterPro" id="IPR004528">
    <property type="entry name" value="KdsB"/>
</dbReference>
<dbReference type="PANTHER" id="PTHR42866:SF2">
    <property type="entry name" value="3-DEOXY-MANNO-OCTULOSONATE CYTIDYLYLTRANSFERASE, MITOCHONDRIAL"/>
    <property type="match status" value="1"/>
</dbReference>
<dbReference type="GO" id="GO:0016020">
    <property type="term" value="C:membrane"/>
    <property type="evidence" value="ECO:0007669"/>
    <property type="project" value="UniProtKB-SubCell"/>
</dbReference>
<dbReference type="NCBIfam" id="NF003952">
    <property type="entry name" value="PRK05450.1-5"/>
    <property type="match status" value="1"/>
</dbReference>
<accession>A0A1H6TBX8</accession>
<comment type="function">
    <text evidence="5">Activates KDO (a required 8-carbon sugar) for incorporation into bacterial lipopolysaccharide in Gram-negative bacteria.</text>
</comment>
<keyword evidence="7" id="KW-1185">Reference proteome</keyword>
<comment type="catalytic activity">
    <reaction evidence="5">
        <text>3-deoxy-alpha-D-manno-oct-2-ulosonate + CTP = CMP-3-deoxy-beta-D-manno-octulosonate + diphosphate</text>
        <dbReference type="Rhea" id="RHEA:23448"/>
        <dbReference type="ChEBI" id="CHEBI:33019"/>
        <dbReference type="ChEBI" id="CHEBI:37563"/>
        <dbReference type="ChEBI" id="CHEBI:85986"/>
        <dbReference type="ChEBI" id="CHEBI:85987"/>
        <dbReference type="EC" id="2.7.7.38"/>
    </reaction>
</comment>
<reference evidence="6 7" key="1">
    <citation type="submission" date="2016-10" db="EMBL/GenBank/DDBJ databases">
        <authorList>
            <person name="de Groot N.N."/>
        </authorList>
    </citation>
    <scope>NUCLEOTIDE SEQUENCE [LARGE SCALE GENOMIC DNA]</scope>
    <source>
        <strain evidence="6 7">DSM 19938</strain>
    </source>
</reference>
<dbReference type="STRING" id="408657.SAMN04487995_2107"/>
<dbReference type="OrthoDB" id="9815559at2"/>
<proteinExistence type="inferred from homology"/>
<dbReference type="Gene3D" id="3.90.550.10">
    <property type="entry name" value="Spore Coat Polysaccharide Biosynthesis Protein SpsA, Chain A"/>
    <property type="match status" value="1"/>
</dbReference>
<dbReference type="Pfam" id="PF02348">
    <property type="entry name" value="CTP_transf_3"/>
    <property type="match status" value="1"/>
</dbReference>
<dbReference type="SUPFAM" id="SSF53448">
    <property type="entry name" value="Nucleotide-diphospho-sugar transferases"/>
    <property type="match status" value="1"/>
</dbReference>